<evidence type="ECO:0000259" key="4">
    <source>
        <dbReference type="PROSITE" id="PS50021"/>
    </source>
</evidence>
<feature type="compositionally biased region" description="Gly residues" evidence="3">
    <location>
        <begin position="1813"/>
        <end position="1830"/>
    </location>
</feature>
<keyword evidence="1 2" id="KW-0175">Coiled coil</keyword>
<dbReference type="PANTHER" id="PTHR12784:SF28">
    <property type="entry name" value="PROTEIN SICKIE"/>
    <property type="match status" value="1"/>
</dbReference>
<dbReference type="Pfam" id="PF00307">
    <property type="entry name" value="CH"/>
    <property type="match status" value="1"/>
</dbReference>
<dbReference type="InterPro" id="IPR001715">
    <property type="entry name" value="CH_dom"/>
</dbReference>
<dbReference type="SMART" id="SM00033">
    <property type="entry name" value="CH"/>
    <property type="match status" value="1"/>
</dbReference>
<feature type="region of interest" description="Disordered" evidence="3">
    <location>
        <begin position="1466"/>
        <end position="1489"/>
    </location>
</feature>
<dbReference type="Proteomes" id="UP000050790">
    <property type="component" value="Unassembled WGS sequence"/>
</dbReference>
<feature type="region of interest" description="Disordered" evidence="3">
    <location>
        <begin position="2775"/>
        <end position="2812"/>
    </location>
</feature>
<feature type="region of interest" description="Disordered" evidence="3">
    <location>
        <begin position="1800"/>
        <end position="1836"/>
    </location>
</feature>
<feature type="region of interest" description="Disordered" evidence="3">
    <location>
        <begin position="1505"/>
        <end position="1542"/>
    </location>
</feature>
<dbReference type="InterPro" id="IPR036872">
    <property type="entry name" value="CH_dom_sf"/>
</dbReference>
<dbReference type="PROSITE" id="PS00018">
    <property type="entry name" value="EF_HAND_1"/>
    <property type="match status" value="1"/>
</dbReference>
<feature type="compositionally biased region" description="Low complexity" evidence="3">
    <location>
        <begin position="2508"/>
        <end position="2534"/>
    </location>
</feature>
<dbReference type="GO" id="GO:0022008">
    <property type="term" value="P:neurogenesis"/>
    <property type="evidence" value="ECO:0007669"/>
    <property type="project" value="InterPro"/>
</dbReference>
<dbReference type="PANTHER" id="PTHR12784">
    <property type="entry name" value="STEERIN"/>
    <property type="match status" value="1"/>
</dbReference>
<organism evidence="5 6">
    <name type="scientific">Schistosoma margrebowiei</name>
    <dbReference type="NCBI Taxonomy" id="48269"/>
    <lineage>
        <taxon>Eukaryota</taxon>
        <taxon>Metazoa</taxon>
        <taxon>Spiralia</taxon>
        <taxon>Lophotrochozoa</taxon>
        <taxon>Platyhelminthes</taxon>
        <taxon>Trematoda</taxon>
        <taxon>Digenea</taxon>
        <taxon>Strigeidida</taxon>
        <taxon>Schistosomatoidea</taxon>
        <taxon>Schistosomatidae</taxon>
        <taxon>Schistosoma</taxon>
    </lineage>
</organism>
<feature type="region of interest" description="Disordered" evidence="3">
    <location>
        <begin position="926"/>
        <end position="949"/>
    </location>
</feature>
<feature type="compositionally biased region" description="Polar residues" evidence="3">
    <location>
        <begin position="779"/>
        <end position="788"/>
    </location>
</feature>
<dbReference type="InterPro" id="IPR057568">
    <property type="entry name" value="CortBP2_NAV1-like_AAA_lid"/>
</dbReference>
<feature type="compositionally biased region" description="Low complexity" evidence="3">
    <location>
        <begin position="468"/>
        <end position="478"/>
    </location>
</feature>
<feature type="compositionally biased region" description="Polar residues" evidence="3">
    <location>
        <begin position="1916"/>
        <end position="1928"/>
    </location>
</feature>
<feature type="compositionally biased region" description="Basic residues" evidence="3">
    <location>
        <begin position="1112"/>
        <end position="1125"/>
    </location>
</feature>
<feature type="compositionally biased region" description="Low complexity" evidence="3">
    <location>
        <begin position="1466"/>
        <end position="1476"/>
    </location>
</feature>
<feature type="region of interest" description="Disordered" evidence="3">
    <location>
        <begin position="809"/>
        <end position="854"/>
    </location>
</feature>
<feature type="compositionally biased region" description="Basic residues" evidence="3">
    <location>
        <begin position="814"/>
        <end position="825"/>
    </location>
</feature>
<feature type="compositionally biased region" description="Low complexity" evidence="3">
    <location>
        <begin position="1383"/>
        <end position="1396"/>
    </location>
</feature>
<evidence type="ECO:0000256" key="1">
    <source>
        <dbReference type="ARBA" id="ARBA00023054"/>
    </source>
</evidence>
<dbReference type="SUPFAM" id="SSF47576">
    <property type="entry name" value="Calponin-homology domain, CH-domain"/>
    <property type="match status" value="1"/>
</dbReference>
<feature type="compositionally biased region" description="Low complexity" evidence="3">
    <location>
        <begin position="1505"/>
        <end position="1517"/>
    </location>
</feature>
<dbReference type="CDD" id="cd21212">
    <property type="entry name" value="CH_NAV2-like"/>
    <property type="match status" value="1"/>
</dbReference>
<feature type="compositionally biased region" description="Low complexity" evidence="3">
    <location>
        <begin position="734"/>
        <end position="770"/>
    </location>
</feature>
<feature type="region of interest" description="Disordered" evidence="3">
    <location>
        <begin position="733"/>
        <end position="788"/>
    </location>
</feature>
<feature type="region of interest" description="Disordered" evidence="3">
    <location>
        <begin position="2579"/>
        <end position="2598"/>
    </location>
</feature>
<feature type="compositionally biased region" description="Low complexity" evidence="3">
    <location>
        <begin position="1933"/>
        <end position="1972"/>
    </location>
</feature>
<feature type="region of interest" description="Disordered" evidence="3">
    <location>
        <begin position="2644"/>
        <end position="2666"/>
    </location>
</feature>
<feature type="compositionally biased region" description="Low complexity" evidence="3">
    <location>
        <begin position="1633"/>
        <end position="1644"/>
    </location>
</feature>
<feature type="compositionally biased region" description="Low complexity" evidence="3">
    <location>
        <begin position="496"/>
        <end position="510"/>
    </location>
</feature>
<sequence>MNFISNNNEYNLLRSSCTTVSNEDNDGIYSDETESMINHARSSPMNISIDTIANTIRITPPPPLSTTTTTTTATPLTSKSNTDDDDDDDDEHSERDINHNNDTNSHTTIDEDLMTSYEASIDIEYNNNHYELHNESIHKSFSINSSNLMKKPEKQVTFQDIVEISTIYSITNESQESISHHYEDGDDDDDDNDDEEEEEDDYNDDDDDDEEEEEMKMTKHNSINKRLKNRLKNVIKSNDHNVGLVIATIEQNNKNNLDNNNNNQILSEKDLLSLYTDWANHYLEKANYSNLIKNIQKDLSNGLLLADIIHAVANIKVQRLCRNPKTSAQSLHNVLACFQVLQLLGIETNGFTPQDIVDSKLKYILGLFFNLSKFKQKTKKLQQSQVYTTTSSSIIQSSFIATTTTTIPTKATITSIHYPSMIKLQKNHISNEHDTHHHHHQHHDHHQDSLVVQSTPPRPPPPPPPPRTVTNNNTTTTTHSSLSKQTDLYNKLDSPNNNSSNNNTNNLSNGNHHHHHHHHGHYQSVNKQENLLIGQLKYPIKNLNETISNPCFNNPLILNKNNDHPNMIGINASLNFTKPNVTSLRFPSSISITTSSFNGLLTTSPSSISSTKSLSPQYQTNSIRQSIPRANNLVDIKVKPQKLSQSHKKSYDYQNINNYTVNSDINNPCNNNNNNNNNSSVTRSNKLQQKTFTTSISPLSSTRITTTTTSITAVTATSPTTTTVPGSLILNIKQQQQQHRQQNTSSDVVCDSTTTTTTDELQSQQQNSLSEPKSAPVGISSNHSNKSNICNQFKASSFERSGLKSVSDLNIKPSKTKSSHHHHHQQQQQQQQQHHNNYHQKQQNSPSPKKSIINKLSPSEIDRNKLQNSHYITNLSPKLSLEQKLIKTTEIIPTTIENILPSSTTTTTTSSGIPMPRQLNLYQQSNMNSHHMSSSSSSSSSKIKESPTKIDRIPYMNYPIQNQLTFDNHSINNTTCHMNMSSIDNTYQTTNNQPRITLNQYYHNTTTTTTTTTTQKQYPYSINYHQSITCMNKLSGNIIHSTTSTTTPTHPPPYTTTTTTMTMTTTTTTTPMNIHQQNTNQTLKQITKSQEISSSSSSSMNYSPSLPPPLPHHYHPSHYHQHQHHSIQHPNTFISGTNEFQHPITPERSHSINSISTSTMQPLMSSYLHDTRRYMTGNSIFEQRTNQQQQQHFQPTQQTHQSHHQTIPIQSNSHIIKTGIPYSNDTNIICSTVNQSIPIGLPSPPPPLPLTQCTQIHNHPSNVNIQQYSPIIQPFVPPISYRPATQAPNSNFMPVTHCNYSSVTNTLPTVAITTTTTTTSISTINGITTTTIVNKNNAVVSRRVRIQETNQAQNVSNHQSMHSVQQVNRTSLIAKSRQEMNATTTTTTSSSISTSTNPTYKYLPNISSQTSNVKEAIQPSSDTTHSNYSQSGTFNPIQSTEIITTETTSSGLTSPTLPVINIEQQSSSISSSSYHKSLSKKSIDNTEQRRKARELYVALKQRYPSTNHNNTINNDSINPHRRHHHHHRQQHHLNDDDDNNNDTIQISDMKTIIKPNQNNETNQHKNNTLITQSIEQNNTNPITIQTLQQSNTLIDDNLSKNNQLINQYFSDNNLQLIPSKSNEIHRNNLDQQQQQYYHHQQQQHQQHEQQHPQQQPRQQHQQHQQQQQQPQQQQQQQLQPNPCVSEKVDLYKSNSLQSNFMKEHSMNKKCNSSDNNNHYQMNRIYCGYQSDSGIECINLPIHNTNFTLPFQTKQSNINDPLHHTNIIGSLPRNLHNPYSMIYQSKMLNLNSMKSSIHQIDVHHEQQQQQSQQQGGGGIGSGGGGGGGGGGGDEEENLGNYARRMHERLQEGMREAQESLWMPDLPELNRMNRLSDSSSMNNNGNSNSSTAQITDGMTNLSIDRKKQTIMKTIKSEPPTQLNEKNSNIDNCLLPSSSSPQSSPSPSSTSTSVSPSSPSSFINSINNNNNNNHSDYSIHKQSNSYSPLNSRFYWCNKLHNNQSIINNIHLQSLSNNNNNNNEYTNVDIKNGVCSDVEDLLNQHERRLMSISGTDNDKKVNELTRFNSASDTEEFLSNDYRIQASIRSMNYGYMGCDPIQPSSYNWLRKVNNNETVGDGLHNRYFIPPRLCNLDSSINQSDKLVSVSGISQQQSLLTRARRRQIDGRSLSSSVAKHDDAERIYGIVPLSPSYLYNQFMPSTGLMIKGMMSNSSSGNRTNQDNEINLPGTISAPPGTPIKLPYAAPASLIGTTSGFSCPESGSQIISGLGVNGSRLSLTSNGSCVSTVEEKQAEEIQKLKRKLEQAEKKVSELTTQLTTNAHVVSAFEQSLNNMSQRLQNLSNTTTRKDSELHELRATIDALRSQTELGLLKKPPINRPCELNRSFTNDTLKQQENSCISTTTTTTSTSTTTIITTNTTSNTGSNSENKQAHINSRLTISNTSLTDLDSQQLQMDNSIDKVSSTTSGCKSSGTNVKKNGWFRNSLGKAFRKKTTSSSTLSINSQSDIDCPTSSIQHNSIYHSNNNNNNNSLPPGHPSNLPQSPTMDHKGLHNTIINQSNMNSIQSNGHMNALSVLSNTHLNGLSPSNSSTLSSSSSSWSTLGMSGNGQNNCNIITATTTTITTTNSSSSSTIVPYTNEQINRLNNVRIQQQQQQQQQQQDHRPIHSNQLSCPNYLVNYNDSDKQNKLFNVEEGDRNILNRNDSKLELNKQSCQDELNHLKCQLAEKESKLTDVQLEALASAHQLDQLKDEMSHLYSQLNYLRTDNERLQILVTHLQKQQHYHHQLQHNTPPPPPPPPTTTTTTTTTTNNNNNNNNNKLLLTNNENVMTSTTTTTITSTPTNTDVHCNSSNNNQSVINTHCNSLPQAIQHNSIVLHNDNNMSILCNTEIIPVECDTCSNLFIGFSERTIHLNNSFIATVNLILNNPQHNNHSSTNSILNIGILYMTKSYNWESINNHLVNLYNLYTSYLNLNDAHNLQMNEFKQYQLHIDSLNYTWNIEFHPNTSNYSIQFNDDNHEKIIQNSQHLINLIQSQSKQFNIQLTINDELLNIEQSNLLADHLNDDQQNLFKQLNNLMIKTLLNRDILYFYYELLYTYHLMIFYDIDDVYMNIVIQAFYEHICSNINSSSLKLHHFNLTDGQQTTINDLYQCLSQYMNNPLNITEQLPSNLIILFYIQSMNQMSNEDYLKIINNFQLYYNGKKDDPNRTCSIYLIGTWITSVDNSSIETLSSSSLPLSSIPSPLRNQTTTSSSMNMKLISYPNKYNSIYKSVQCFNELTCWIQIDYSFKQSYMIGDLKKQLVHSLVNQFNKTVSSSLLNQIDQEYLDKFHNQLKCYEDLIKWIQQVLNYLNQFLIELHNHYHETTLEDPHQFHLINPLIFLSLPFHDDFINSELWFIDLWNNQIVKIIKSVIDQWSNHHQKSIKQPINCIDPTNWILSTWPWHTMNWLECFHKHNNTDMISPPCLIHLIECYT</sequence>
<reference evidence="6" key="1">
    <citation type="submission" date="2023-11" db="UniProtKB">
        <authorList>
            <consortium name="WormBaseParasite"/>
        </authorList>
    </citation>
    <scope>IDENTIFICATION</scope>
</reference>
<feature type="compositionally biased region" description="Low complexity" evidence="3">
    <location>
        <begin position="2490"/>
        <end position="2501"/>
    </location>
</feature>
<evidence type="ECO:0000313" key="5">
    <source>
        <dbReference type="Proteomes" id="UP000050790"/>
    </source>
</evidence>
<feature type="compositionally biased region" description="Basic residues" evidence="3">
    <location>
        <begin position="1519"/>
        <end position="1531"/>
    </location>
</feature>
<dbReference type="PROSITE" id="PS50021">
    <property type="entry name" value="CH"/>
    <property type="match status" value="1"/>
</dbReference>
<feature type="region of interest" description="Disordered" evidence="3">
    <location>
        <begin position="1082"/>
        <end position="1125"/>
    </location>
</feature>
<feature type="coiled-coil region" evidence="2">
    <location>
        <begin position="2705"/>
        <end position="2732"/>
    </location>
</feature>
<feature type="compositionally biased region" description="Low complexity" evidence="3">
    <location>
        <begin position="1651"/>
        <end position="1680"/>
    </location>
</feature>
<feature type="region of interest" description="Disordered" evidence="3">
    <location>
        <begin position="2487"/>
        <end position="2545"/>
    </location>
</feature>
<feature type="region of interest" description="Disordered" evidence="3">
    <location>
        <begin position="1411"/>
        <end position="1434"/>
    </location>
</feature>
<proteinExistence type="predicted"/>
<accession>A0AA85AID6</accession>
<feature type="region of interest" description="Disordered" evidence="3">
    <location>
        <begin position="56"/>
        <end position="111"/>
    </location>
</feature>
<dbReference type="InterPro" id="IPR039041">
    <property type="entry name" value="Nav/unc-53"/>
</dbReference>
<feature type="region of interest" description="Disordered" evidence="3">
    <location>
        <begin position="1870"/>
        <end position="1980"/>
    </location>
</feature>
<feature type="compositionally biased region" description="Polar residues" evidence="3">
    <location>
        <begin position="1889"/>
        <end position="1900"/>
    </location>
</feature>
<feature type="region of interest" description="Disordered" evidence="3">
    <location>
        <begin position="433"/>
        <end position="526"/>
    </location>
</feature>
<dbReference type="WBParaSite" id="SMRG1_85370.1">
    <property type="protein sequence ID" value="SMRG1_85370.1"/>
    <property type="gene ID" value="SMRG1_85370"/>
</dbReference>
<feature type="compositionally biased region" description="Polar residues" evidence="3">
    <location>
        <begin position="479"/>
        <end position="488"/>
    </location>
</feature>
<feature type="region of interest" description="Disordered" evidence="3">
    <location>
        <begin position="666"/>
        <end position="685"/>
    </location>
</feature>
<dbReference type="Gene3D" id="1.10.418.10">
    <property type="entry name" value="Calponin-like domain"/>
    <property type="match status" value="1"/>
</dbReference>
<evidence type="ECO:0000313" key="6">
    <source>
        <dbReference type="WBParaSite" id="SMRG1_85370.1"/>
    </source>
</evidence>
<feature type="compositionally biased region" description="Low complexity" evidence="3">
    <location>
        <begin position="826"/>
        <end position="844"/>
    </location>
</feature>
<evidence type="ECO:0000256" key="3">
    <source>
        <dbReference type="SAM" id="MobiDB-lite"/>
    </source>
</evidence>
<feature type="compositionally biased region" description="Low complexity" evidence="3">
    <location>
        <begin position="2645"/>
        <end position="2654"/>
    </location>
</feature>
<feature type="region of interest" description="Disordered" evidence="3">
    <location>
        <begin position="1377"/>
        <end position="1396"/>
    </location>
</feature>
<feature type="coiled-coil region" evidence="2">
    <location>
        <begin position="2282"/>
        <end position="2340"/>
    </location>
</feature>
<dbReference type="InterPro" id="IPR018247">
    <property type="entry name" value="EF_Hand_1_Ca_BS"/>
</dbReference>
<feature type="domain" description="Calponin-homology (CH)" evidence="4">
    <location>
        <begin position="269"/>
        <end position="376"/>
    </location>
</feature>
<feature type="compositionally biased region" description="Polar residues" evidence="3">
    <location>
        <begin position="1082"/>
        <end position="1091"/>
    </location>
</feature>
<dbReference type="Pfam" id="PF25408">
    <property type="entry name" value="AAA_lid_NAV1"/>
    <property type="match status" value="1"/>
</dbReference>
<protein>
    <recommendedName>
        <fullName evidence="4">Calponin-homology (CH) domain-containing protein</fullName>
    </recommendedName>
</protein>
<name>A0AA85AID6_9TREM</name>
<feature type="compositionally biased region" description="Low complexity" evidence="3">
    <location>
        <begin position="65"/>
        <end position="78"/>
    </location>
</feature>
<feature type="compositionally biased region" description="Low complexity" evidence="3">
    <location>
        <begin position="926"/>
        <end position="941"/>
    </location>
</feature>
<feature type="compositionally biased region" description="Low complexity" evidence="3">
    <location>
        <begin position="1092"/>
        <end position="1104"/>
    </location>
</feature>
<feature type="compositionally biased region" description="Low complexity" evidence="3">
    <location>
        <begin position="1874"/>
        <end position="1888"/>
    </location>
</feature>
<feature type="compositionally biased region" description="Basic residues" evidence="3">
    <location>
        <begin position="511"/>
        <end position="521"/>
    </location>
</feature>
<feature type="compositionally biased region" description="Pro residues" evidence="3">
    <location>
        <begin position="2785"/>
        <end position="2794"/>
    </location>
</feature>
<feature type="region of interest" description="Disordered" evidence="3">
    <location>
        <begin position="1633"/>
        <end position="1681"/>
    </location>
</feature>
<feature type="region of interest" description="Disordered" evidence="3">
    <location>
        <begin position="175"/>
        <end position="223"/>
    </location>
</feature>
<evidence type="ECO:0000256" key="2">
    <source>
        <dbReference type="SAM" id="Coils"/>
    </source>
</evidence>
<feature type="compositionally biased region" description="Low complexity" evidence="3">
    <location>
        <begin position="2795"/>
        <end position="2812"/>
    </location>
</feature>
<feature type="compositionally biased region" description="Pro residues" evidence="3">
    <location>
        <begin position="456"/>
        <end position="467"/>
    </location>
</feature>
<feature type="compositionally biased region" description="Acidic residues" evidence="3">
    <location>
        <begin position="184"/>
        <end position="214"/>
    </location>
</feature>